<gene>
    <name evidence="3" type="ORF">VE26_02900</name>
</gene>
<feature type="chain" id="PRO_5002486688" description="SH3b domain-containing protein" evidence="1">
    <location>
        <begin position="32"/>
        <end position="112"/>
    </location>
</feature>
<evidence type="ECO:0000313" key="3">
    <source>
        <dbReference type="EMBL" id="KKB09006.1"/>
    </source>
</evidence>
<name>A0A0F5FJI0_9HYPH</name>
<proteinExistence type="predicted"/>
<organism evidence="3 4">
    <name type="scientific">Devosia chinhatensis</name>
    <dbReference type="NCBI Taxonomy" id="429727"/>
    <lineage>
        <taxon>Bacteria</taxon>
        <taxon>Pseudomonadati</taxon>
        <taxon>Pseudomonadota</taxon>
        <taxon>Alphaproteobacteria</taxon>
        <taxon>Hyphomicrobiales</taxon>
        <taxon>Devosiaceae</taxon>
        <taxon>Devosia</taxon>
    </lineage>
</organism>
<evidence type="ECO:0000259" key="2">
    <source>
        <dbReference type="Pfam" id="PF08239"/>
    </source>
</evidence>
<dbReference type="Gene3D" id="2.30.30.40">
    <property type="entry name" value="SH3 Domains"/>
    <property type="match status" value="1"/>
</dbReference>
<dbReference type="STRING" id="429727.VE26_02900"/>
<dbReference type="AlphaFoldDB" id="A0A0F5FJI0"/>
<dbReference type="Proteomes" id="UP000033649">
    <property type="component" value="Unassembled WGS sequence"/>
</dbReference>
<feature type="signal peptide" evidence="1">
    <location>
        <begin position="1"/>
        <end position="31"/>
    </location>
</feature>
<protein>
    <recommendedName>
        <fullName evidence="2">SH3b domain-containing protein</fullName>
    </recommendedName>
</protein>
<keyword evidence="1" id="KW-0732">Signal</keyword>
<evidence type="ECO:0000256" key="1">
    <source>
        <dbReference type="SAM" id="SignalP"/>
    </source>
</evidence>
<sequence>MNKSQEKVLLATLCGLVMTAAAALAVQPAMAAGYAVEGPAQVTGVARWDDLNVRKWPASYSQQTGLLAPGAHVWVERCIEVRNSSDWCLVERNSIRGWVNSRFLTPLADKDI</sequence>
<dbReference type="PATRIC" id="fig|429727.3.peg.604"/>
<reference evidence="3 4" key="1">
    <citation type="submission" date="2015-03" db="EMBL/GenBank/DDBJ databases">
        <authorList>
            <person name="Hassan Y."/>
            <person name="Lepp D."/>
            <person name="Li X.-Z."/>
            <person name="Zhou T."/>
        </authorList>
    </citation>
    <scope>NUCLEOTIDE SEQUENCE [LARGE SCALE GENOMIC DNA]</scope>
    <source>
        <strain evidence="3 4">IPL18</strain>
    </source>
</reference>
<dbReference type="OrthoDB" id="8420208at2"/>
<feature type="domain" description="SH3b" evidence="2">
    <location>
        <begin position="49"/>
        <end position="104"/>
    </location>
</feature>
<dbReference type="Pfam" id="PF08239">
    <property type="entry name" value="SH3_3"/>
    <property type="match status" value="1"/>
</dbReference>
<keyword evidence="4" id="KW-1185">Reference proteome</keyword>
<dbReference type="EMBL" id="JZEY01000054">
    <property type="protein sequence ID" value="KKB09006.1"/>
    <property type="molecule type" value="Genomic_DNA"/>
</dbReference>
<evidence type="ECO:0000313" key="4">
    <source>
        <dbReference type="Proteomes" id="UP000033649"/>
    </source>
</evidence>
<dbReference type="InterPro" id="IPR003646">
    <property type="entry name" value="SH3-like_bac-type"/>
</dbReference>
<comment type="caution">
    <text evidence="3">The sequence shown here is derived from an EMBL/GenBank/DDBJ whole genome shotgun (WGS) entry which is preliminary data.</text>
</comment>
<accession>A0A0F5FJI0</accession>